<dbReference type="KEGG" id="zca:113909790"/>
<organism evidence="18 19">
    <name type="scientific">Zalophus californianus</name>
    <name type="common">California sealion</name>
    <dbReference type="NCBI Taxonomy" id="9704"/>
    <lineage>
        <taxon>Eukaryota</taxon>
        <taxon>Metazoa</taxon>
        <taxon>Chordata</taxon>
        <taxon>Craniata</taxon>
        <taxon>Vertebrata</taxon>
        <taxon>Euteleostomi</taxon>
        <taxon>Mammalia</taxon>
        <taxon>Eutheria</taxon>
        <taxon>Laurasiatheria</taxon>
        <taxon>Carnivora</taxon>
        <taxon>Caniformia</taxon>
        <taxon>Pinnipedia</taxon>
        <taxon>Otariidae</taxon>
        <taxon>Zalophus</taxon>
    </lineage>
</organism>
<feature type="transmembrane region" description="Helical" evidence="16">
    <location>
        <begin position="243"/>
        <end position="260"/>
    </location>
</feature>
<dbReference type="OrthoDB" id="9927625at2759"/>
<evidence type="ECO:0000256" key="9">
    <source>
        <dbReference type="ARBA" id="ARBA00023170"/>
    </source>
</evidence>
<protein>
    <recommendedName>
        <fullName evidence="13">G-protein coupled receptor 135</fullName>
    </recommendedName>
</protein>
<dbReference type="PANTHER" id="PTHR22752:SF3">
    <property type="entry name" value="G-PROTEIN COUPLED RECEPTOR 135"/>
    <property type="match status" value="1"/>
</dbReference>
<dbReference type="FunFam" id="1.20.1070.10:FF:000280">
    <property type="entry name" value="probable G-protein coupled receptor 135"/>
    <property type="match status" value="1"/>
</dbReference>
<dbReference type="GO" id="GO:0004930">
    <property type="term" value="F:G protein-coupled receptor activity"/>
    <property type="evidence" value="ECO:0007669"/>
    <property type="project" value="UniProtKB-KW"/>
</dbReference>
<dbReference type="Proteomes" id="UP000515165">
    <property type="component" value="Chromosome 6"/>
</dbReference>
<dbReference type="PROSITE" id="PS00237">
    <property type="entry name" value="G_PROTEIN_RECEP_F1_1"/>
    <property type="match status" value="1"/>
</dbReference>
<evidence type="ECO:0000256" key="1">
    <source>
        <dbReference type="ARBA" id="ARBA00004337"/>
    </source>
</evidence>
<dbReference type="InterPro" id="IPR000276">
    <property type="entry name" value="GPCR_Rhodpsn"/>
</dbReference>
<gene>
    <name evidence="19" type="primary">GPR135</name>
</gene>
<keyword evidence="9 14" id="KW-0675">Receptor</keyword>
<dbReference type="InterPro" id="IPR017452">
    <property type="entry name" value="GPCR_Rhodpsn_7TM"/>
</dbReference>
<dbReference type="GO" id="GO:0005886">
    <property type="term" value="C:plasma membrane"/>
    <property type="evidence" value="ECO:0007669"/>
    <property type="project" value="UniProtKB-SubCell"/>
</dbReference>
<keyword evidence="6 16" id="KW-1133">Transmembrane helix</keyword>
<evidence type="ECO:0000256" key="10">
    <source>
        <dbReference type="ARBA" id="ARBA00023224"/>
    </source>
</evidence>
<feature type="compositionally biased region" description="Polar residues" evidence="15">
    <location>
        <begin position="501"/>
        <end position="510"/>
    </location>
</feature>
<evidence type="ECO:0000256" key="13">
    <source>
        <dbReference type="ARBA" id="ARBA00070835"/>
    </source>
</evidence>
<dbReference type="AlphaFoldDB" id="A0A6J2BAA9"/>
<keyword evidence="5" id="KW-0967">Endosome</keyword>
<comment type="function">
    <text evidence="11">Orphan receptor. Has spontaneous activity for beta-arrestin recruitment. Shows a reciprocal regulatory interaction with the melatonin receptor MTNR1B most likely through receptor heteromerization.</text>
</comment>
<feature type="domain" description="G-protein coupled receptors family 1 profile" evidence="17">
    <location>
        <begin position="126"/>
        <end position="403"/>
    </location>
</feature>
<evidence type="ECO:0000256" key="11">
    <source>
        <dbReference type="ARBA" id="ARBA00058943"/>
    </source>
</evidence>
<keyword evidence="18" id="KW-1185">Reference proteome</keyword>
<sequence length="510" mass="53041">MEEQPPPPIRPPARMALLGSPHPGAPSAAAAPGGTSSAATAAAVLSFGTVATAAAAALGNQSDGSGGGSTGASAGGGLGGPRAAGAAGAAGRPPQDPEAAPLLSHGAAVAAQALVLLLIFLLSSLGNCAVMGVIVKHRQLRTVTNAFILSLSLSDLLTALLCLPAAFLDLFTPPGGSAPAAAAAAAASASPATGPWRGFCAASRFFSSCFGIVSTLSVALISLDRYCAIVRPPREKIGRRRALQLLAGAWLAALGFSLPWELLRAPREPPAAQSFHGCLYRTSPDPAQLGAAYSVGLVVACYLLPFLLMCFCHYHICKTVRLCDVRVRPLTTYARVLRFFSEVRTATTVLIMIVFVIGCWGPYCFLVLLAAARQAQATQAPSLLNVVAVWLTWANGAINPVIYAIRNPNISMLLGRNREEGYRTRNVDAFLPSQGPRLQARSRNRLRNRYANRLGACSRMSSSNPANGMGGDVAMWARKNPVVLFCREGPPGPVTAAVKQPKSQAGDTSL</sequence>
<feature type="transmembrane region" description="Helical" evidence="16">
    <location>
        <begin position="146"/>
        <end position="167"/>
    </location>
</feature>
<dbReference type="Gene3D" id="1.20.1070.10">
    <property type="entry name" value="Rhodopsin 7-helix transmembrane proteins"/>
    <property type="match status" value="1"/>
</dbReference>
<evidence type="ECO:0000256" key="14">
    <source>
        <dbReference type="RuleBase" id="RU000688"/>
    </source>
</evidence>
<feature type="compositionally biased region" description="Pro residues" evidence="15">
    <location>
        <begin position="1"/>
        <end position="11"/>
    </location>
</feature>
<proteinExistence type="inferred from homology"/>
<dbReference type="PROSITE" id="PS50262">
    <property type="entry name" value="G_PROTEIN_RECEP_F1_2"/>
    <property type="match status" value="1"/>
</dbReference>
<evidence type="ECO:0000256" key="8">
    <source>
        <dbReference type="ARBA" id="ARBA00023136"/>
    </source>
</evidence>
<dbReference type="GO" id="GO:0010008">
    <property type="term" value="C:endosome membrane"/>
    <property type="evidence" value="ECO:0007669"/>
    <property type="project" value="UniProtKB-SubCell"/>
</dbReference>
<dbReference type="PANTHER" id="PTHR22752">
    <property type="entry name" value="G PROTEIN-COUPLED RECEPTOR"/>
    <property type="match status" value="1"/>
</dbReference>
<dbReference type="PRINTS" id="PR00237">
    <property type="entry name" value="GPCRRHODOPSN"/>
</dbReference>
<keyword evidence="4 14" id="KW-0812">Transmembrane</keyword>
<evidence type="ECO:0000256" key="3">
    <source>
        <dbReference type="ARBA" id="ARBA00022475"/>
    </source>
</evidence>
<feature type="transmembrane region" description="Helical" evidence="16">
    <location>
        <begin position="348"/>
        <end position="371"/>
    </location>
</feature>
<accession>A0A6J2BAA9</accession>
<reference evidence="19" key="1">
    <citation type="submission" date="2025-08" db="UniProtKB">
        <authorList>
            <consortium name="RefSeq"/>
        </authorList>
    </citation>
    <scope>IDENTIFICATION</scope>
    <source>
        <tissue evidence="19">Blood</tissue>
    </source>
</reference>
<evidence type="ECO:0000256" key="6">
    <source>
        <dbReference type="ARBA" id="ARBA00022989"/>
    </source>
</evidence>
<evidence type="ECO:0000256" key="5">
    <source>
        <dbReference type="ARBA" id="ARBA00022753"/>
    </source>
</evidence>
<feature type="region of interest" description="Disordered" evidence="15">
    <location>
        <begin position="1"/>
        <end position="34"/>
    </location>
</feature>
<name>A0A6J2BAA9_ZALCA</name>
<comment type="similarity">
    <text evidence="14">Belongs to the G-protein coupled receptor 1 family.</text>
</comment>
<keyword evidence="8 16" id="KW-0472">Membrane</keyword>
<evidence type="ECO:0000313" key="19">
    <source>
        <dbReference type="RefSeq" id="XP_027427152.2"/>
    </source>
</evidence>
<evidence type="ECO:0000256" key="7">
    <source>
        <dbReference type="ARBA" id="ARBA00023040"/>
    </source>
</evidence>
<feature type="transmembrane region" description="Helical" evidence="16">
    <location>
        <begin position="383"/>
        <end position="405"/>
    </location>
</feature>
<keyword evidence="10 14" id="KW-0807">Transducer</keyword>
<evidence type="ECO:0000256" key="15">
    <source>
        <dbReference type="SAM" id="MobiDB-lite"/>
    </source>
</evidence>
<feature type="transmembrane region" description="Helical" evidence="16">
    <location>
        <begin position="205"/>
        <end position="223"/>
    </location>
</feature>
<feature type="region of interest" description="Disordered" evidence="15">
    <location>
        <begin position="60"/>
        <end position="99"/>
    </location>
</feature>
<feature type="region of interest" description="Disordered" evidence="15">
    <location>
        <begin position="491"/>
        <end position="510"/>
    </location>
</feature>
<dbReference type="SUPFAM" id="SSF81321">
    <property type="entry name" value="Family A G protein-coupled receptor-like"/>
    <property type="match status" value="1"/>
</dbReference>
<dbReference type="RefSeq" id="XP_027427152.2">
    <property type="nucleotide sequence ID" value="XM_027571351.2"/>
</dbReference>
<feature type="compositionally biased region" description="Gly residues" evidence="15">
    <location>
        <begin position="64"/>
        <end position="82"/>
    </location>
</feature>
<feature type="compositionally biased region" description="Low complexity" evidence="15">
    <location>
        <begin position="19"/>
        <end position="34"/>
    </location>
</feature>
<evidence type="ECO:0000256" key="12">
    <source>
        <dbReference type="ARBA" id="ARBA00063090"/>
    </source>
</evidence>
<evidence type="ECO:0000313" key="18">
    <source>
        <dbReference type="Proteomes" id="UP000515165"/>
    </source>
</evidence>
<comment type="subunit">
    <text evidence="12">Interacts with MTNR1B. Interacts with ARRB1 and ARRB2 in a spontaneous and agonist-independent manner; leading to the internalization of GPR135 in the endosomal compartment.</text>
</comment>
<comment type="subcellular location">
    <subcellularLocation>
        <location evidence="2">Cell membrane</location>
        <topology evidence="2">Multi-pass membrane protein</topology>
    </subcellularLocation>
    <subcellularLocation>
        <location evidence="1">Endosome membrane</location>
        <topology evidence="1">Multi-pass membrane protein</topology>
    </subcellularLocation>
</comment>
<evidence type="ECO:0000259" key="17">
    <source>
        <dbReference type="PROSITE" id="PS50262"/>
    </source>
</evidence>
<evidence type="ECO:0000256" key="16">
    <source>
        <dbReference type="SAM" id="Phobius"/>
    </source>
</evidence>
<keyword evidence="3" id="KW-1003">Cell membrane</keyword>
<dbReference type="GeneID" id="113909790"/>
<keyword evidence="7 14" id="KW-0297">G-protein coupled receptor</keyword>
<feature type="transmembrane region" description="Helical" evidence="16">
    <location>
        <begin position="109"/>
        <end position="134"/>
    </location>
</feature>
<evidence type="ECO:0000256" key="4">
    <source>
        <dbReference type="ARBA" id="ARBA00022692"/>
    </source>
</evidence>
<feature type="transmembrane region" description="Helical" evidence="16">
    <location>
        <begin position="291"/>
        <end position="312"/>
    </location>
</feature>
<dbReference type="Pfam" id="PF00001">
    <property type="entry name" value="7tm_1"/>
    <property type="match status" value="1"/>
</dbReference>
<dbReference type="CTD" id="64582"/>
<evidence type="ECO:0000256" key="2">
    <source>
        <dbReference type="ARBA" id="ARBA00004651"/>
    </source>
</evidence>